<name>A0A0D0E3R8_9AGAM</name>
<accession>A0A0D0E3R8</accession>
<dbReference type="EMBL" id="KN825352">
    <property type="protein sequence ID" value="KIK91755.1"/>
    <property type="molecule type" value="Genomic_DNA"/>
</dbReference>
<evidence type="ECO:0000256" key="1">
    <source>
        <dbReference type="SAM" id="MobiDB-lite"/>
    </source>
</evidence>
<feature type="compositionally biased region" description="Polar residues" evidence="1">
    <location>
        <begin position="1"/>
        <end position="14"/>
    </location>
</feature>
<dbReference type="HOGENOM" id="CLU_2606726_0_0_1"/>
<evidence type="ECO:0000313" key="2">
    <source>
        <dbReference type="EMBL" id="KIK91755.1"/>
    </source>
</evidence>
<organism evidence="2 3">
    <name type="scientific">Paxillus rubicundulus Ve08.2h10</name>
    <dbReference type="NCBI Taxonomy" id="930991"/>
    <lineage>
        <taxon>Eukaryota</taxon>
        <taxon>Fungi</taxon>
        <taxon>Dikarya</taxon>
        <taxon>Basidiomycota</taxon>
        <taxon>Agaricomycotina</taxon>
        <taxon>Agaricomycetes</taxon>
        <taxon>Agaricomycetidae</taxon>
        <taxon>Boletales</taxon>
        <taxon>Paxilineae</taxon>
        <taxon>Paxillaceae</taxon>
        <taxon>Paxillus</taxon>
    </lineage>
</organism>
<feature type="region of interest" description="Disordered" evidence="1">
    <location>
        <begin position="1"/>
        <end position="20"/>
    </location>
</feature>
<keyword evidence="3" id="KW-1185">Reference proteome</keyword>
<dbReference type="InParanoid" id="A0A0D0E3R8"/>
<reference evidence="3" key="2">
    <citation type="submission" date="2015-01" db="EMBL/GenBank/DDBJ databases">
        <title>Evolutionary Origins and Diversification of the Mycorrhizal Mutualists.</title>
        <authorList>
            <consortium name="DOE Joint Genome Institute"/>
            <consortium name="Mycorrhizal Genomics Consortium"/>
            <person name="Kohler A."/>
            <person name="Kuo A."/>
            <person name="Nagy L.G."/>
            <person name="Floudas D."/>
            <person name="Copeland A."/>
            <person name="Barry K.W."/>
            <person name="Cichocki N."/>
            <person name="Veneault-Fourrey C."/>
            <person name="LaButti K."/>
            <person name="Lindquist E.A."/>
            <person name="Lipzen A."/>
            <person name="Lundell T."/>
            <person name="Morin E."/>
            <person name="Murat C."/>
            <person name="Riley R."/>
            <person name="Ohm R."/>
            <person name="Sun H."/>
            <person name="Tunlid A."/>
            <person name="Henrissat B."/>
            <person name="Grigoriev I.V."/>
            <person name="Hibbett D.S."/>
            <person name="Martin F."/>
        </authorList>
    </citation>
    <scope>NUCLEOTIDE SEQUENCE [LARGE SCALE GENOMIC DNA]</scope>
    <source>
        <strain evidence="3">Ve08.2h10</strain>
    </source>
</reference>
<sequence>MTTRSNAIFSSPQLSREDKCGVGSDSPFRLALKSGCRKHSLRHATCVKLTILFPCLHSLSFSIVFQKFEHTHTTSIYSL</sequence>
<protein>
    <submittedName>
        <fullName evidence="2">Uncharacterized protein</fullName>
    </submittedName>
</protein>
<reference evidence="2 3" key="1">
    <citation type="submission" date="2014-04" db="EMBL/GenBank/DDBJ databases">
        <authorList>
            <consortium name="DOE Joint Genome Institute"/>
            <person name="Kuo A."/>
            <person name="Kohler A."/>
            <person name="Jargeat P."/>
            <person name="Nagy L.G."/>
            <person name="Floudas D."/>
            <person name="Copeland A."/>
            <person name="Barry K.W."/>
            <person name="Cichocki N."/>
            <person name="Veneault-Fourrey C."/>
            <person name="LaButti K."/>
            <person name="Lindquist E.A."/>
            <person name="Lipzen A."/>
            <person name="Lundell T."/>
            <person name="Morin E."/>
            <person name="Murat C."/>
            <person name="Sun H."/>
            <person name="Tunlid A."/>
            <person name="Henrissat B."/>
            <person name="Grigoriev I.V."/>
            <person name="Hibbett D.S."/>
            <person name="Martin F."/>
            <person name="Nordberg H.P."/>
            <person name="Cantor M.N."/>
            <person name="Hua S.X."/>
        </authorList>
    </citation>
    <scope>NUCLEOTIDE SEQUENCE [LARGE SCALE GENOMIC DNA]</scope>
    <source>
        <strain evidence="2 3">Ve08.2h10</strain>
    </source>
</reference>
<dbReference type="Proteomes" id="UP000054538">
    <property type="component" value="Unassembled WGS sequence"/>
</dbReference>
<dbReference type="AlphaFoldDB" id="A0A0D0E3R8"/>
<evidence type="ECO:0000313" key="3">
    <source>
        <dbReference type="Proteomes" id="UP000054538"/>
    </source>
</evidence>
<proteinExistence type="predicted"/>
<gene>
    <name evidence="2" type="ORF">PAXRUDRAFT_615252</name>
</gene>